<dbReference type="FunFam" id="3.30.70.270:FF:000001">
    <property type="entry name" value="Diguanylate cyclase domain protein"/>
    <property type="match status" value="1"/>
</dbReference>
<dbReference type="InterPro" id="IPR029787">
    <property type="entry name" value="Nucleotide_cyclase"/>
</dbReference>
<dbReference type="PROSITE" id="PS50887">
    <property type="entry name" value="GGDEF"/>
    <property type="match status" value="1"/>
</dbReference>
<protein>
    <submittedName>
        <fullName evidence="6">Diguanylate cyclase</fullName>
    </submittedName>
</protein>
<feature type="domain" description="PAS" evidence="3">
    <location>
        <begin position="369"/>
        <end position="405"/>
    </location>
</feature>
<dbReference type="InterPro" id="IPR000700">
    <property type="entry name" value="PAS-assoc_C"/>
</dbReference>
<keyword evidence="2" id="KW-1133">Transmembrane helix</keyword>
<dbReference type="NCBIfam" id="TIGR00229">
    <property type="entry name" value="sensory_box"/>
    <property type="match status" value="2"/>
</dbReference>
<keyword evidence="7" id="KW-1185">Reference proteome</keyword>
<dbReference type="InterPro" id="IPR000160">
    <property type="entry name" value="GGDEF_dom"/>
</dbReference>
<feature type="transmembrane region" description="Helical" evidence="2">
    <location>
        <begin position="50"/>
        <end position="70"/>
    </location>
</feature>
<gene>
    <name evidence="6" type="ORF">JYB88_02325</name>
</gene>
<dbReference type="KEGG" id="scyp:JYB88_02325"/>
<evidence type="ECO:0000256" key="2">
    <source>
        <dbReference type="SAM" id="Phobius"/>
    </source>
</evidence>
<evidence type="ECO:0000313" key="7">
    <source>
        <dbReference type="Proteomes" id="UP000663281"/>
    </source>
</evidence>
<dbReference type="SUPFAM" id="SSF55073">
    <property type="entry name" value="Nucleotide cyclase"/>
    <property type="match status" value="1"/>
</dbReference>
<proteinExistence type="predicted"/>
<dbReference type="NCBIfam" id="TIGR00254">
    <property type="entry name" value="GGDEF"/>
    <property type="match status" value="1"/>
</dbReference>
<dbReference type="PROSITE" id="PS50112">
    <property type="entry name" value="PAS"/>
    <property type="match status" value="2"/>
</dbReference>
<feature type="domain" description="GGDEF" evidence="5">
    <location>
        <begin position="632"/>
        <end position="758"/>
    </location>
</feature>
<evidence type="ECO:0000313" key="6">
    <source>
        <dbReference type="EMBL" id="QSX30519.1"/>
    </source>
</evidence>
<keyword evidence="2" id="KW-0472">Membrane</keyword>
<dbReference type="PANTHER" id="PTHR46663:SF3">
    <property type="entry name" value="SLL0267 PROTEIN"/>
    <property type="match status" value="1"/>
</dbReference>
<dbReference type="EMBL" id="CP071504">
    <property type="protein sequence ID" value="QSX30519.1"/>
    <property type="molecule type" value="Genomic_DNA"/>
</dbReference>
<dbReference type="GO" id="GO:0003824">
    <property type="term" value="F:catalytic activity"/>
    <property type="evidence" value="ECO:0007669"/>
    <property type="project" value="UniProtKB-ARBA"/>
</dbReference>
<dbReference type="SUPFAM" id="SSF55785">
    <property type="entry name" value="PYP-like sensor domain (PAS domain)"/>
    <property type="match status" value="2"/>
</dbReference>
<dbReference type="CDD" id="cd00130">
    <property type="entry name" value="PAS"/>
    <property type="match status" value="2"/>
</dbReference>
<evidence type="ECO:0000259" key="5">
    <source>
        <dbReference type="PROSITE" id="PS50887"/>
    </source>
</evidence>
<accession>A0A974XUF8</accession>
<dbReference type="InterPro" id="IPR035965">
    <property type="entry name" value="PAS-like_dom_sf"/>
</dbReference>
<dbReference type="InterPro" id="IPR000014">
    <property type="entry name" value="PAS"/>
</dbReference>
<dbReference type="PROSITE" id="PS50113">
    <property type="entry name" value="PAC"/>
    <property type="match status" value="1"/>
</dbReference>
<sequence length="764" mass="87357">MQQVFRDSDRLLGGGMIGWLMQWFDVQNQMISAQDLASLRKRLLGKFATVYMRLTLVCLVLVGLYVLIAFKLSFAELTELKYSELGRVQSQTTQLLREIELTSEEEANRFSAMTFSGLDHRERSFTISKLFSEYVQVVSYIDVGSGMIDDYMPSYPSNKFRHTVSQKLGVDNHLIEYYKKGNRNSVFGLLTPPGHDADVNFYVASPMLFGDDVAAIVLMVFNARVLWPQDYTDPNFRMMFANGHDLGGQQELFDLQDTPWNGVIDYIKQHPDQRVKEQSLSRIIYRTISMAATDTETKPLWLSFNLNITPFDVFHFASYRFTTAGVVFLLLSLLNLVISYYYSVNRVRQWLAQRESAVRAMAFDCCEGLIIRDSSGVIVNVNQGVLDSTGYRKEHILGTNLSLLDKDQVERSFAQGIYLQARQQGRWRGEVVTYNKDRSHRVQLLTLGVSYNERGEVAYYVESYADLTKIKQQETELRIAAVAFETQNSLVITDVEGTVQKVNKAFSQMTGYSEREIVGGKPNVLSSGRHDQKFYHAMWQTLLQEGCWRGAVWNKRKDGSIYLELKVITAVKDGSGTITHFVSNGMDFTLQNELEQKLERISKTDELTQLYNRRCFDEMLKDQIAIFNRYHTEFSIIILDLDHFKSINDNYGHDIGDETLRQVARICQESVRDTDTVFRWGGEEFVILLPETGTEGVAVMSERLRKTLENSKLQPPVTCSIGATSFCDRDDKDTVLKRADDALYRAKVTRNTAIIAELANEEVT</sequence>
<reference evidence="6 7" key="1">
    <citation type="submission" date="2021-03" db="EMBL/GenBank/DDBJ databases">
        <title>Novel species identification of genus Shewanella.</title>
        <authorList>
            <person name="Liu G."/>
            <person name="Zhang Q."/>
        </authorList>
    </citation>
    <scope>NUCLEOTIDE SEQUENCE [LARGE SCALE GENOMIC DNA]</scope>
    <source>
        <strain evidence="6 7">FJAT-53726</strain>
    </source>
</reference>
<dbReference type="Gene3D" id="3.30.70.270">
    <property type="match status" value="1"/>
</dbReference>
<evidence type="ECO:0000256" key="1">
    <source>
        <dbReference type="ARBA" id="ARBA00001946"/>
    </source>
</evidence>
<dbReference type="InterPro" id="IPR052163">
    <property type="entry name" value="DGC-Regulatory_Protein"/>
</dbReference>
<evidence type="ECO:0000259" key="3">
    <source>
        <dbReference type="PROSITE" id="PS50112"/>
    </source>
</evidence>
<dbReference type="AlphaFoldDB" id="A0A974XUF8"/>
<keyword evidence="2" id="KW-0812">Transmembrane</keyword>
<dbReference type="PANTHER" id="PTHR46663">
    <property type="entry name" value="DIGUANYLATE CYCLASE DGCT-RELATED"/>
    <property type="match status" value="1"/>
</dbReference>
<organism evidence="6 7">
    <name type="scientific">Shewanella cyperi</name>
    <dbReference type="NCBI Taxonomy" id="2814292"/>
    <lineage>
        <taxon>Bacteria</taxon>
        <taxon>Pseudomonadati</taxon>
        <taxon>Pseudomonadota</taxon>
        <taxon>Gammaproteobacteria</taxon>
        <taxon>Alteromonadales</taxon>
        <taxon>Shewanellaceae</taxon>
        <taxon>Shewanella</taxon>
    </lineage>
</organism>
<comment type="cofactor">
    <cofactor evidence="1">
        <name>Mg(2+)</name>
        <dbReference type="ChEBI" id="CHEBI:18420"/>
    </cofactor>
</comment>
<dbReference type="InterPro" id="IPR043128">
    <property type="entry name" value="Rev_trsase/Diguanyl_cyclase"/>
</dbReference>
<dbReference type="CDD" id="cd01949">
    <property type="entry name" value="GGDEF"/>
    <property type="match status" value="1"/>
</dbReference>
<dbReference type="Gene3D" id="3.30.450.20">
    <property type="entry name" value="PAS domain"/>
    <property type="match status" value="2"/>
</dbReference>
<feature type="domain" description="PAS" evidence="3">
    <location>
        <begin position="475"/>
        <end position="519"/>
    </location>
</feature>
<feature type="domain" description="PAC" evidence="4">
    <location>
        <begin position="548"/>
        <end position="600"/>
    </location>
</feature>
<evidence type="ECO:0000259" key="4">
    <source>
        <dbReference type="PROSITE" id="PS50113"/>
    </source>
</evidence>
<dbReference type="SMART" id="SM00267">
    <property type="entry name" value="GGDEF"/>
    <property type="match status" value="1"/>
</dbReference>
<name>A0A974XUF8_9GAMM</name>
<dbReference type="Proteomes" id="UP000663281">
    <property type="component" value="Chromosome"/>
</dbReference>
<dbReference type="SMART" id="SM00091">
    <property type="entry name" value="PAS"/>
    <property type="match status" value="2"/>
</dbReference>
<feature type="transmembrane region" description="Helical" evidence="2">
    <location>
        <begin position="321"/>
        <end position="342"/>
    </location>
</feature>
<dbReference type="Pfam" id="PF00990">
    <property type="entry name" value="GGDEF"/>
    <property type="match status" value="1"/>
</dbReference>
<dbReference type="Pfam" id="PF13426">
    <property type="entry name" value="PAS_9"/>
    <property type="match status" value="2"/>
</dbReference>
<dbReference type="RefSeq" id="WP_207321856.1">
    <property type="nucleotide sequence ID" value="NZ_CP071501.1"/>
</dbReference>